<evidence type="ECO:0000313" key="3">
    <source>
        <dbReference type="Proteomes" id="UP000613177"/>
    </source>
</evidence>
<sequence length="497" mass="57330">MEQFIEVTRYPNLIKFSNQQPETRGPGLDVNLGSLFAAVKAEDTIVTESWNTLGASVTIISRQLRERSENNIQPDNMEPENATAEEAMSEEDLNEENSTTNIMTQQAQPDDYILENGFNISTHFRQFNLESNKKSKETGFYIDGDLHQILSLSHVLLLKENEHDESVVKSFGLENLNTLHKNLLQKYVDKNSVMETTTFNSIVSVLRGLNSNSERRSFKERINDIAKFANNKDYKMIDILINCLNKLPNQERLEDDIREAELTGTFLDPILNPIFHGPEKNRLFRWLNTGVDDTESLRPDGNVFELEQRRIKFSTGYVEVKPDKSRFDALKTHEDLLRLVNFCKDTLDKKNVKSMIVVQAVGYYVTIYLFSLEATGLYLLTELYSFNVPKSISELPQFVMHFDEIKKIMVCYQENCVLANDIHKESRKGMSIQQQNTRNILNIKKPKKLRSSIAFKYTQQLIFEQSAHDPEKVDVIMTGFAFKNLNLSKYIKAVRFS</sequence>
<keyword evidence="3" id="KW-1185">Reference proteome</keyword>
<organism evidence="2 3">
    <name type="scientific">Thamnidium elegans</name>
    <dbReference type="NCBI Taxonomy" id="101142"/>
    <lineage>
        <taxon>Eukaryota</taxon>
        <taxon>Fungi</taxon>
        <taxon>Fungi incertae sedis</taxon>
        <taxon>Mucoromycota</taxon>
        <taxon>Mucoromycotina</taxon>
        <taxon>Mucoromycetes</taxon>
        <taxon>Mucorales</taxon>
        <taxon>Mucorineae</taxon>
        <taxon>Mucoraceae</taxon>
        <taxon>Thamnidium</taxon>
    </lineage>
</organism>
<comment type="caution">
    <text evidence="2">The sequence shown here is derived from an EMBL/GenBank/DDBJ whole genome shotgun (WGS) entry which is preliminary data.</text>
</comment>
<name>A0A8H7SJY1_9FUNG</name>
<dbReference type="EMBL" id="JAEPRE010000238">
    <property type="protein sequence ID" value="KAG2229860.1"/>
    <property type="molecule type" value="Genomic_DNA"/>
</dbReference>
<dbReference type="AlphaFoldDB" id="A0A8H7SJY1"/>
<protein>
    <submittedName>
        <fullName evidence="2">Uncharacterized protein</fullName>
    </submittedName>
</protein>
<gene>
    <name evidence="2" type="ORF">INT48_005136</name>
</gene>
<dbReference type="Proteomes" id="UP000613177">
    <property type="component" value="Unassembled WGS sequence"/>
</dbReference>
<accession>A0A8H7SJY1</accession>
<reference evidence="2" key="1">
    <citation type="submission" date="2021-01" db="EMBL/GenBank/DDBJ databases">
        <title>Metabolic potential, ecology and presence of endohyphal bacteria is reflected in genomic diversity of Mucoromycotina.</title>
        <authorList>
            <person name="Muszewska A."/>
            <person name="Okrasinska A."/>
            <person name="Steczkiewicz K."/>
            <person name="Drgas O."/>
            <person name="Orlowska M."/>
            <person name="Perlinska-Lenart U."/>
            <person name="Aleksandrzak-Piekarczyk T."/>
            <person name="Szatraj K."/>
            <person name="Zielenkiewicz U."/>
            <person name="Pilsyk S."/>
            <person name="Malc E."/>
            <person name="Mieczkowski P."/>
            <person name="Kruszewska J.S."/>
            <person name="Biernat P."/>
            <person name="Pawlowska J."/>
        </authorList>
    </citation>
    <scope>NUCLEOTIDE SEQUENCE</scope>
    <source>
        <strain evidence="2">WA0000018081</strain>
    </source>
</reference>
<evidence type="ECO:0000313" key="2">
    <source>
        <dbReference type="EMBL" id="KAG2229860.1"/>
    </source>
</evidence>
<evidence type="ECO:0000256" key="1">
    <source>
        <dbReference type="SAM" id="MobiDB-lite"/>
    </source>
</evidence>
<feature type="region of interest" description="Disordered" evidence="1">
    <location>
        <begin position="68"/>
        <end position="87"/>
    </location>
</feature>
<proteinExistence type="predicted"/>